<dbReference type="InterPro" id="IPR029052">
    <property type="entry name" value="Metallo-depent_PP-like"/>
</dbReference>
<sequence>MNTTLGLVIFLIVYAAINFYIGYNGWKWVKSTIGFTWFKTYCVVLAFLSSAYILAMFLTSRTLELIGGYWLIIFGYLCILLPFINLVYFISKKNSVWKKWSGFVTLAFLVFVMVYGSFNAWNPTVRNYTIELNNPTKEVKGEEIKLLIAADLHLGEVIGERHLERFVQLVQEEQPDLVLLAGDIIENSFTPYMANNLTETMKQLEAPLGVYVSPGNHDYYGGDLFLLRDEFKDIGFNFLMDEAITVNDELTIIGRKDETDENRQSISTLMGKADESLPVIVIDHQPKEISEAHEAGVDLIVSGHTHRGQVFPANLITSMIYENDWGYLQRDQLHSFTTSGFGFWGPAIRIGSRSEVMSVTFQY</sequence>
<evidence type="ECO:0000313" key="3">
    <source>
        <dbReference type="EMBL" id="MEN0642967.1"/>
    </source>
</evidence>
<evidence type="ECO:0000313" key="4">
    <source>
        <dbReference type="Proteomes" id="UP001418796"/>
    </source>
</evidence>
<dbReference type="InterPro" id="IPR004843">
    <property type="entry name" value="Calcineurin-like_PHP"/>
</dbReference>
<keyword evidence="4" id="KW-1185">Reference proteome</keyword>
<reference evidence="3 4" key="1">
    <citation type="submission" date="2024-03" db="EMBL/GenBank/DDBJ databases">
        <title>Bacilli Hybrid Assemblies.</title>
        <authorList>
            <person name="Kovac J."/>
        </authorList>
    </citation>
    <scope>NUCLEOTIDE SEQUENCE [LARGE SCALE GENOMIC DNA]</scope>
    <source>
        <strain evidence="3 4">FSL R7-0666</strain>
    </source>
</reference>
<dbReference type="SUPFAM" id="SSF56300">
    <property type="entry name" value="Metallo-dependent phosphatases"/>
    <property type="match status" value="1"/>
</dbReference>
<keyword evidence="1" id="KW-1133">Transmembrane helix</keyword>
<proteinExistence type="predicted"/>
<dbReference type="InterPro" id="IPR051158">
    <property type="entry name" value="Metallophosphoesterase_sf"/>
</dbReference>
<protein>
    <submittedName>
        <fullName evidence="3">Metallophosphoesterase</fullName>
    </submittedName>
</protein>
<dbReference type="PANTHER" id="PTHR31302:SF0">
    <property type="entry name" value="TRANSMEMBRANE PROTEIN WITH METALLOPHOSPHOESTERASE DOMAIN"/>
    <property type="match status" value="1"/>
</dbReference>
<feature type="transmembrane region" description="Helical" evidence="1">
    <location>
        <begin position="38"/>
        <end position="57"/>
    </location>
</feature>
<dbReference type="RefSeq" id="WP_343129984.1">
    <property type="nucleotide sequence ID" value="NZ_JBCITK010000001.1"/>
</dbReference>
<feature type="domain" description="Calcineurin-like phosphoesterase" evidence="2">
    <location>
        <begin position="145"/>
        <end position="307"/>
    </location>
</feature>
<evidence type="ECO:0000256" key="1">
    <source>
        <dbReference type="SAM" id="Phobius"/>
    </source>
</evidence>
<keyword evidence="1" id="KW-0812">Transmembrane</keyword>
<name>A0ABU9VGD4_9BACI</name>
<dbReference type="Pfam" id="PF00149">
    <property type="entry name" value="Metallophos"/>
    <property type="match status" value="1"/>
</dbReference>
<dbReference type="EMBL" id="JBCITK010000001">
    <property type="protein sequence ID" value="MEN0642967.1"/>
    <property type="molecule type" value="Genomic_DNA"/>
</dbReference>
<evidence type="ECO:0000259" key="2">
    <source>
        <dbReference type="Pfam" id="PF00149"/>
    </source>
</evidence>
<gene>
    <name evidence="3" type="ORF">MKY91_07395</name>
</gene>
<feature type="transmembrane region" description="Helical" evidence="1">
    <location>
        <begin position="6"/>
        <end position="26"/>
    </location>
</feature>
<keyword evidence="1" id="KW-0472">Membrane</keyword>
<comment type="caution">
    <text evidence="3">The sequence shown here is derived from an EMBL/GenBank/DDBJ whole genome shotgun (WGS) entry which is preliminary data.</text>
</comment>
<accession>A0ABU9VGD4</accession>
<feature type="transmembrane region" description="Helical" evidence="1">
    <location>
        <begin position="102"/>
        <end position="121"/>
    </location>
</feature>
<feature type="transmembrane region" description="Helical" evidence="1">
    <location>
        <begin position="69"/>
        <end position="90"/>
    </location>
</feature>
<organism evidence="3 4">
    <name type="scientific">Alkalicoccobacillus gibsonii</name>
    <dbReference type="NCBI Taxonomy" id="79881"/>
    <lineage>
        <taxon>Bacteria</taxon>
        <taxon>Bacillati</taxon>
        <taxon>Bacillota</taxon>
        <taxon>Bacilli</taxon>
        <taxon>Bacillales</taxon>
        <taxon>Bacillaceae</taxon>
        <taxon>Alkalicoccobacillus</taxon>
    </lineage>
</organism>
<dbReference type="Gene3D" id="3.60.21.10">
    <property type="match status" value="1"/>
</dbReference>
<dbReference type="PANTHER" id="PTHR31302">
    <property type="entry name" value="TRANSMEMBRANE PROTEIN WITH METALLOPHOSPHOESTERASE DOMAIN-RELATED"/>
    <property type="match status" value="1"/>
</dbReference>
<dbReference type="Proteomes" id="UP001418796">
    <property type="component" value="Unassembled WGS sequence"/>
</dbReference>